<evidence type="ECO:0000256" key="1">
    <source>
        <dbReference type="ARBA" id="ARBA00013260"/>
    </source>
</evidence>
<dbReference type="GO" id="GO:0005829">
    <property type="term" value="C:cytosol"/>
    <property type="evidence" value="ECO:0007669"/>
    <property type="project" value="TreeGrafter"/>
</dbReference>
<dbReference type="InterPro" id="IPR023476">
    <property type="entry name" value="Pep_tRNA_hydro_II_dom_sf"/>
</dbReference>
<organism evidence="6 7">
    <name type="scientific">Giardia duodenalis assemblage B</name>
    <dbReference type="NCBI Taxonomy" id="1394984"/>
    <lineage>
        <taxon>Eukaryota</taxon>
        <taxon>Metamonada</taxon>
        <taxon>Diplomonadida</taxon>
        <taxon>Hexamitidae</taxon>
        <taxon>Giardiinae</taxon>
        <taxon>Giardia</taxon>
    </lineage>
</organism>
<dbReference type="PANTHER" id="PTHR12649:SF11">
    <property type="entry name" value="PEPTIDYL-TRNA HYDROLASE 2, MITOCHONDRIAL"/>
    <property type="match status" value="1"/>
</dbReference>
<evidence type="ECO:0000313" key="6">
    <source>
        <dbReference type="EMBL" id="KWX12123.1"/>
    </source>
</evidence>
<feature type="transmembrane region" description="Helical" evidence="5">
    <location>
        <begin position="6"/>
        <end position="25"/>
    </location>
</feature>
<gene>
    <name evidence="6" type="ORF">QR46_3897</name>
</gene>
<accession>A0A132NPV7</accession>
<dbReference type="Gene3D" id="3.40.1490.10">
    <property type="entry name" value="Bit1"/>
    <property type="match status" value="1"/>
</dbReference>
<evidence type="ECO:0000256" key="5">
    <source>
        <dbReference type="SAM" id="Phobius"/>
    </source>
</evidence>
<dbReference type="VEuPathDB" id="GiardiaDB:QR46_3897"/>
<dbReference type="CDD" id="cd02430">
    <property type="entry name" value="PTH2"/>
    <property type="match status" value="1"/>
</dbReference>
<proteinExistence type="inferred from homology"/>
<evidence type="ECO:0000256" key="3">
    <source>
        <dbReference type="ARBA" id="ARBA00038050"/>
    </source>
</evidence>
<keyword evidence="2 6" id="KW-0378">Hydrolase</keyword>
<dbReference type="Pfam" id="PF01981">
    <property type="entry name" value="PTH2"/>
    <property type="match status" value="1"/>
</dbReference>
<sequence>MEHLECWLIGVVSFGVAFLAGLFVGRKSGSKDVDKYPVDDCLWPPENQDSSDLNDDEQQSMKLVLLVRTDVKMTKGKACAQCSHAAVRACQVAHRYAPQKLQAWLSQGQKKITLKVTEQELTSLLRKVHQTDIICGTIQDAGHTQVDPGTVTLGFVGPWNENELDNITGHLKLY</sequence>
<keyword evidence="5" id="KW-1133">Transmembrane helix</keyword>
<evidence type="ECO:0000256" key="4">
    <source>
        <dbReference type="ARBA" id="ARBA00048707"/>
    </source>
</evidence>
<dbReference type="GO" id="GO:0004045">
    <property type="term" value="F:peptidyl-tRNA hydrolase activity"/>
    <property type="evidence" value="ECO:0007669"/>
    <property type="project" value="UniProtKB-EC"/>
</dbReference>
<dbReference type="Proteomes" id="UP000070089">
    <property type="component" value="Unassembled WGS sequence"/>
</dbReference>
<dbReference type="InterPro" id="IPR002833">
    <property type="entry name" value="PTH2"/>
</dbReference>
<comment type="catalytic activity">
    <reaction evidence="4">
        <text>an N-acyl-L-alpha-aminoacyl-tRNA + H2O = an N-acyl-L-amino acid + a tRNA + H(+)</text>
        <dbReference type="Rhea" id="RHEA:54448"/>
        <dbReference type="Rhea" id="RHEA-COMP:10123"/>
        <dbReference type="Rhea" id="RHEA-COMP:13883"/>
        <dbReference type="ChEBI" id="CHEBI:15377"/>
        <dbReference type="ChEBI" id="CHEBI:15378"/>
        <dbReference type="ChEBI" id="CHEBI:59874"/>
        <dbReference type="ChEBI" id="CHEBI:78442"/>
        <dbReference type="ChEBI" id="CHEBI:138191"/>
        <dbReference type="EC" id="3.1.1.29"/>
    </reaction>
</comment>
<keyword evidence="5" id="KW-0812">Transmembrane</keyword>
<evidence type="ECO:0000313" key="7">
    <source>
        <dbReference type="Proteomes" id="UP000070089"/>
    </source>
</evidence>
<protein>
    <recommendedName>
        <fullName evidence="1">peptidyl-tRNA hydrolase</fullName>
        <ecNumber evidence="1">3.1.1.29</ecNumber>
    </recommendedName>
</protein>
<comment type="similarity">
    <text evidence="3">Belongs to the PTH2 family.</text>
</comment>
<comment type="caution">
    <text evidence="6">The sequence shown here is derived from an EMBL/GenBank/DDBJ whole genome shotgun (WGS) entry which is preliminary data.</text>
</comment>
<reference evidence="6 7" key="1">
    <citation type="journal article" date="2015" name="Mol. Biochem. Parasitol.">
        <title>Identification of polymorphic genes for use in assemblage B genotyping assays through comparative genomics of multiple assemblage B Giardia duodenalis isolates.</title>
        <authorList>
            <person name="Wielinga C."/>
            <person name="Thompson R.C."/>
            <person name="Monis P."/>
            <person name="Ryan U."/>
        </authorList>
    </citation>
    <scope>NUCLEOTIDE SEQUENCE [LARGE SCALE GENOMIC DNA]</scope>
    <source>
        <strain evidence="6 7">BAH15c1</strain>
    </source>
</reference>
<dbReference type="AlphaFoldDB" id="A0A132NPV7"/>
<dbReference type="EC" id="3.1.1.29" evidence="1"/>
<name>A0A132NPV7_GIAIN</name>
<dbReference type="NCBIfam" id="TIGR00283">
    <property type="entry name" value="arch_pth2"/>
    <property type="match status" value="1"/>
</dbReference>
<keyword evidence="5" id="KW-0472">Membrane</keyword>
<dbReference type="EMBL" id="JXTI01000134">
    <property type="protein sequence ID" value="KWX12123.1"/>
    <property type="molecule type" value="Genomic_DNA"/>
</dbReference>
<evidence type="ECO:0000256" key="2">
    <source>
        <dbReference type="ARBA" id="ARBA00022801"/>
    </source>
</evidence>
<dbReference type="SUPFAM" id="SSF102462">
    <property type="entry name" value="Peptidyl-tRNA hydrolase II"/>
    <property type="match status" value="1"/>
</dbReference>
<dbReference type="FunFam" id="3.40.1490.10:FF:000001">
    <property type="entry name" value="Peptidyl-tRNA hydrolase 2"/>
    <property type="match status" value="1"/>
</dbReference>
<dbReference type="OrthoDB" id="1733656at2759"/>
<dbReference type="PANTHER" id="PTHR12649">
    <property type="entry name" value="PEPTIDYL-TRNA HYDROLASE 2"/>
    <property type="match status" value="1"/>
</dbReference>